<keyword evidence="3" id="KW-0418">Kinase</keyword>
<name>A0A914IDC8_GLORO</name>
<dbReference type="Pfam" id="PF00370">
    <property type="entry name" value="FGGY_N"/>
    <property type="match status" value="1"/>
</dbReference>
<dbReference type="InterPro" id="IPR043129">
    <property type="entry name" value="ATPase_NBD"/>
</dbReference>
<dbReference type="GO" id="GO:0006071">
    <property type="term" value="P:glycerol metabolic process"/>
    <property type="evidence" value="ECO:0007669"/>
    <property type="project" value="TreeGrafter"/>
</dbReference>
<evidence type="ECO:0000259" key="4">
    <source>
        <dbReference type="Pfam" id="PF00370"/>
    </source>
</evidence>
<evidence type="ECO:0000256" key="2">
    <source>
        <dbReference type="ARBA" id="ARBA00022679"/>
    </source>
</evidence>
<keyword evidence="5" id="KW-1185">Reference proteome</keyword>
<organism evidence="5 6">
    <name type="scientific">Globodera rostochiensis</name>
    <name type="common">Golden nematode worm</name>
    <name type="synonym">Heterodera rostochiensis</name>
    <dbReference type="NCBI Taxonomy" id="31243"/>
    <lineage>
        <taxon>Eukaryota</taxon>
        <taxon>Metazoa</taxon>
        <taxon>Ecdysozoa</taxon>
        <taxon>Nematoda</taxon>
        <taxon>Chromadorea</taxon>
        <taxon>Rhabditida</taxon>
        <taxon>Tylenchina</taxon>
        <taxon>Tylenchomorpha</taxon>
        <taxon>Tylenchoidea</taxon>
        <taxon>Heteroderidae</taxon>
        <taxon>Heteroderinae</taxon>
        <taxon>Globodera</taxon>
    </lineage>
</organism>
<dbReference type="Gene3D" id="3.30.420.40">
    <property type="match status" value="2"/>
</dbReference>
<dbReference type="WBParaSite" id="Gr19_v10_g8861.t1">
    <property type="protein sequence ID" value="Gr19_v10_g8861.t1"/>
    <property type="gene ID" value="Gr19_v10_g8861"/>
</dbReference>
<proteinExistence type="inferred from homology"/>
<protein>
    <submittedName>
        <fullName evidence="6">Carbohydrate kinase FGGY N-terminal domain-containing protein</fullName>
    </submittedName>
</protein>
<sequence length="486" mass="53278">MDLFLGIDLGTTTVKVALIDEDKKTFFERAKAHEAFLISSQKGTGWAADRHEQCPKKIVRTVLELLDEFDSDSLAKLKCIAISGQMHGVLLWEADPMGFDVGNGNCSPLITWMDSRCDQRFLQKLPKWTNGKNPLKEKRIATGYGMATLAWLKEYGKLDGKKWDSAGTIMDFLVSCLTQSKNMCISTQNAESWGYVSGYKWTIQESSDVFPTDLLPNIVRPGTVVGHTSLPFTKLPRGIPVLVALGDLQASLLPFLGKGEAALHIGTASQIAFVSQEAAEEATSKVALPDSVRCDPFFDGNFLLVAPSLNGGNVFECFFRQIASWSAKLFGPPLELEQCSSPCTASSMLDDVLNSTDAQSSTDIGTSLTVLPTFYGERHIPATEGGAVVKNWRMDTSIEQFILSISRGIVANLAQMMPPAILEAHSVHKLKLIGRANQKAFADEAKRQFPDLQIVFGDEQYFSAAYGAALHAARIFMESPKQFTNK</sequence>
<keyword evidence="2" id="KW-0808">Transferase</keyword>
<evidence type="ECO:0000256" key="3">
    <source>
        <dbReference type="ARBA" id="ARBA00022777"/>
    </source>
</evidence>
<dbReference type="CDD" id="cd07777">
    <property type="entry name" value="ASKHA_NBD_FGGY_SHK"/>
    <property type="match status" value="1"/>
</dbReference>
<dbReference type="GO" id="GO:0050277">
    <property type="term" value="F:sedoheptulokinase activity"/>
    <property type="evidence" value="ECO:0007669"/>
    <property type="project" value="TreeGrafter"/>
</dbReference>
<dbReference type="Proteomes" id="UP000887572">
    <property type="component" value="Unplaced"/>
</dbReference>
<comment type="similarity">
    <text evidence="1">Belongs to the FGGY kinase family.</text>
</comment>
<feature type="domain" description="Carbohydrate kinase FGGY N-terminal" evidence="4">
    <location>
        <begin position="4"/>
        <end position="253"/>
    </location>
</feature>
<evidence type="ECO:0000313" key="5">
    <source>
        <dbReference type="Proteomes" id="UP000887572"/>
    </source>
</evidence>
<accession>A0A914IDC8</accession>
<dbReference type="PANTHER" id="PTHR10196">
    <property type="entry name" value="SUGAR KINASE"/>
    <property type="match status" value="1"/>
</dbReference>
<dbReference type="AlphaFoldDB" id="A0A914IDC8"/>
<dbReference type="PANTHER" id="PTHR10196:SF67">
    <property type="entry name" value="SEDOHEPTULOKINASE"/>
    <property type="match status" value="1"/>
</dbReference>
<evidence type="ECO:0000313" key="6">
    <source>
        <dbReference type="WBParaSite" id="Gr19_v10_g8861.t1"/>
    </source>
</evidence>
<evidence type="ECO:0000256" key="1">
    <source>
        <dbReference type="ARBA" id="ARBA00009156"/>
    </source>
</evidence>
<dbReference type="InterPro" id="IPR018484">
    <property type="entry name" value="FGGY_N"/>
</dbReference>
<reference evidence="6" key="1">
    <citation type="submission" date="2022-11" db="UniProtKB">
        <authorList>
            <consortium name="WormBaseParasite"/>
        </authorList>
    </citation>
    <scope>IDENTIFICATION</scope>
</reference>
<dbReference type="SUPFAM" id="SSF53067">
    <property type="entry name" value="Actin-like ATPase domain"/>
    <property type="match status" value="1"/>
</dbReference>
<dbReference type="GO" id="GO:0005829">
    <property type="term" value="C:cytosol"/>
    <property type="evidence" value="ECO:0007669"/>
    <property type="project" value="TreeGrafter"/>
</dbReference>